<dbReference type="InterPro" id="IPR014756">
    <property type="entry name" value="Ig_E-set"/>
</dbReference>
<accession>A0AAN6V7I7</accession>
<dbReference type="AlphaFoldDB" id="A0AAN6V7I7"/>
<keyword evidence="7" id="KW-0445">Lipid transport</keyword>
<evidence type="ECO:0000313" key="11">
    <source>
        <dbReference type="Proteomes" id="UP001302676"/>
    </source>
</evidence>
<evidence type="ECO:0000259" key="9">
    <source>
        <dbReference type="SMART" id="SM00737"/>
    </source>
</evidence>
<comment type="caution">
    <text evidence="10">The sequence shown here is derived from an EMBL/GenBank/DDBJ whole genome shotgun (WGS) entry which is preliminary data.</text>
</comment>
<feature type="chain" id="PRO_5043020459" description="Phosphatidylglycerol/phosphatidylinositol transfer protein" evidence="8">
    <location>
        <begin position="17"/>
        <end position="182"/>
    </location>
</feature>
<dbReference type="InterPro" id="IPR003172">
    <property type="entry name" value="ML_dom"/>
</dbReference>
<dbReference type="EMBL" id="MU853565">
    <property type="protein sequence ID" value="KAK4145811.1"/>
    <property type="molecule type" value="Genomic_DNA"/>
</dbReference>
<reference evidence="10" key="2">
    <citation type="submission" date="2023-05" db="EMBL/GenBank/DDBJ databases">
        <authorList>
            <consortium name="Lawrence Berkeley National Laboratory"/>
            <person name="Steindorff A."/>
            <person name="Hensen N."/>
            <person name="Bonometti L."/>
            <person name="Westerberg I."/>
            <person name="Brannstrom I.O."/>
            <person name="Guillou S."/>
            <person name="Cros-Aarteil S."/>
            <person name="Calhoun S."/>
            <person name="Haridas S."/>
            <person name="Kuo A."/>
            <person name="Mondo S."/>
            <person name="Pangilinan J."/>
            <person name="Riley R."/>
            <person name="Labutti K."/>
            <person name="Andreopoulos B."/>
            <person name="Lipzen A."/>
            <person name="Chen C."/>
            <person name="Yanf M."/>
            <person name="Daum C."/>
            <person name="Ng V."/>
            <person name="Clum A."/>
            <person name="Ohm R."/>
            <person name="Martin F."/>
            <person name="Silar P."/>
            <person name="Natvig D."/>
            <person name="Lalanne C."/>
            <person name="Gautier V."/>
            <person name="Ament-Velasquez S.L."/>
            <person name="Kruys A."/>
            <person name="Hutchinson M.I."/>
            <person name="Powell A.J."/>
            <person name="Barry K."/>
            <person name="Miller A.N."/>
            <person name="Grigoriev I.V."/>
            <person name="Debuchy R."/>
            <person name="Gladieux P."/>
            <person name="Thoren M.H."/>
            <person name="Johannesson H."/>
        </authorList>
    </citation>
    <scope>NUCLEOTIDE SEQUENCE</scope>
    <source>
        <strain evidence="10">CBS 141.50</strain>
    </source>
</reference>
<dbReference type="CDD" id="cd00917">
    <property type="entry name" value="PG-PI_TP"/>
    <property type="match status" value="1"/>
</dbReference>
<feature type="domain" description="MD-2-related lipid-recognition" evidence="9">
    <location>
        <begin position="46"/>
        <end position="168"/>
    </location>
</feature>
<gene>
    <name evidence="10" type="ORF">C8A04DRAFT_35383</name>
</gene>
<dbReference type="PANTHER" id="PTHR11306">
    <property type="entry name" value="NIEMANN PICK TYPE C2 PROTEIN NPC2-RELATED"/>
    <property type="match status" value="1"/>
</dbReference>
<evidence type="ECO:0000256" key="2">
    <source>
        <dbReference type="ARBA" id="ARBA00006370"/>
    </source>
</evidence>
<keyword evidence="5" id="KW-0813">Transport</keyword>
<evidence type="ECO:0000256" key="5">
    <source>
        <dbReference type="ARBA" id="ARBA00022448"/>
    </source>
</evidence>
<dbReference type="Pfam" id="PF02221">
    <property type="entry name" value="E1_DerP2_DerF2"/>
    <property type="match status" value="1"/>
</dbReference>
<evidence type="ECO:0000256" key="6">
    <source>
        <dbReference type="ARBA" id="ARBA00022729"/>
    </source>
</evidence>
<evidence type="ECO:0000256" key="7">
    <source>
        <dbReference type="ARBA" id="ARBA00023055"/>
    </source>
</evidence>
<dbReference type="GO" id="GO:0032934">
    <property type="term" value="F:sterol binding"/>
    <property type="evidence" value="ECO:0007669"/>
    <property type="project" value="InterPro"/>
</dbReference>
<evidence type="ECO:0000256" key="4">
    <source>
        <dbReference type="ARBA" id="ARBA00016056"/>
    </source>
</evidence>
<dbReference type="GO" id="GO:0032366">
    <property type="term" value="P:intracellular sterol transport"/>
    <property type="evidence" value="ECO:0007669"/>
    <property type="project" value="InterPro"/>
</dbReference>
<evidence type="ECO:0000313" key="10">
    <source>
        <dbReference type="EMBL" id="KAK4145811.1"/>
    </source>
</evidence>
<comment type="subunit">
    <text evidence="3">Monomer.</text>
</comment>
<dbReference type="InterPro" id="IPR039670">
    <property type="entry name" value="NPC2-like"/>
</dbReference>
<organism evidence="10 11">
    <name type="scientific">Dichotomopilus funicola</name>
    <dbReference type="NCBI Taxonomy" id="1934379"/>
    <lineage>
        <taxon>Eukaryota</taxon>
        <taxon>Fungi</taxon>
        <taxon>Dikarya</taxon>
        <taxon>Ascomycota</taxon>
        <taxon>Pezizomycotina</taxon>
        <taxon>Sordariomycetes</taxon>
        <taxon>Sordariomycetidae</taxon>
        <taxon>Sordariales</taxon>
        <taxon>Chaetomiaceae</taxon>
        <taxon>Dichotomopilus</taxon>
    </lineage>
</organism>
<dbReference type="SMART" id="SM00737">
    <property type="entry name" value="ML"/>
    <property type="match status" value="1"/>
</dbReference>
<evidence type="ECO:0000256" key="8">
    <source>
        <dbReference type="SAM" id="SignalP"/>
    </source>
</evidence>
<dbReference type="InterPro" id="IPR033917">
    <property type="entry name" value="ML_PG-PI_TP"/>
</dbReference>
<dbReference type="PANTHER" id="PTHR11306:SF0">
    <property type="entry name" value="PHOSPHATIDYLGLYCEROL_PHOSPHATIDYLINOSITOL TRANSFER PROTEIN"/>
    <property type="match status" value="1"/>
</dbReference>
<keyword evidence="6 8" id="KW-0732">Signal</keyword>
<comment type="function">
    <text evidence="1">Catalyzes the intermembrane transfer of phosphatidylglycerol and phosphatidylinositol.</text>
</comment>
<dbReference type="Gene3D" id="2.60.40.770">
    <property type="match status" value="1"/>
</dbReference>
<dbReference type="Proteomes" id="UP001302676">
    <property type="component" value="Unassembled WGS sequence"/>
</dbReference>
<dbReference type="GeneID" id="87819764"/>
<sequence length="182" mass="19607">MRLSALTFALAATASARNVFRHEGSSSALIKRGDEPDLSVPGDNPLSFCDANREDDLIVIEEVNLSPNPPEAGATLDIIATGTVNERILEGAYVLIEVKYGYIRLVSTTADLCKEIKNVDLECPIEKGQLKITKSVDLPSQIPPGKYTVRADVYSADDDHITCLTASVVFGGKKSLSDILDL</sequence>
<keyword evidence="11" id="KW-1185">Reference proteome</keyword>
<feature type="signal peptide" evidence="8">
    <location>
        <begin position="1"/>
        <end position="16"/>
    </location>
</feature>
<proteinExistence type="inferred from homology"/>
<dbReference type="SUPFAM" id="SSF81296">
    <property type="entry name" value="E set domains"/>
    <property type="match status" value="1"/>
</dbReference>
<evidence type="ECO:0000256" key="3">
    <source>
        <dbReference type="ARBA" id="ARBA00011245"/>
    </source>
</evidence>
<dbReference type="RefSeq" id="XP_062639182.1">
    <property type="nucleotide sequence ID" value="XM_062783151.1"/>
</dbReference>
<dbReference type="FunFam" id="2.60.40.770:FF:000004">
    <property type="entry name" value="Phosphatidylglycerol/phosphatidylinositol transfer protein"/>
    <property type="match status" value="1"/>
</dbReference>
<name>A0AAN6V7I7_9PEZI</name>
<reference evidence="10" key="1">
    <citation type="journal article" date="2023" name="Mol. Phylogenet. Evol.">
        <title>Genome-scale phylogeny and comparative genomics of the fungal order Sordariales.</title>
        <authorList>
            <person name="Hensen N."/>
            <person name="Bonometti L."/>
            <person name="Westerberg I."/>
            <person name="Brannstrom I.O."/>
            <person name="Guillou S."/>
            <person name="Cros-Aarteil S."/>
            <person name="Calhoun S."/>
            <person name="Haridas S."/>
            <person name="Kuo A."/>
            <person name="Mondo S."/>
            <person name="Pangilinan J."/>
            <person name="Riley R."/>
            <person name="LaButti K."/>
            <person name="Andreopoulos B."/>
            <person name="Lipzen A."/>
            <person name="Chen C."/>
            <person name="Yan M."/>
            <person name="Daum C."/>
            <person name="Ng V."/>
            <person name="Clum A."/>
            <person name="Steindorff A."/>
            <person name="Ohm R.A."/>
            <person name="Martin F."/>
            <person name="Silar P."/>
            <person name="Natvig D.O."/>
            <person name="Lalanne C."/>
            <person name="Gautier V."/>
            <person name="Ament-Velasquez S.L."/>
            <person name="Kruys A."/>
            <person name="Hutchinson M.I."/>
            <person name="Powell A.J."/>
            <person name="Barry K."/>
            <person name="Miller A.N."/>
            <person name="Grigoriev I.V."/>
            <person name="Debuchy R."/>
            <person name="Gladieux P."/>
            <person name="Hiltunen Thoren M."/>
            <person name="Johannesson H."/>
        </authorList>
    </citation>
    <scope>NUCLEOTIDE SEQUENCE</scope>
    <source>
        <strain evidence="10">CBS 141.50</strain>
    </source>
</reference>
<evidence type="ECO:0000256" key="1">
    <source>
        <dbReference type="ARBA" id="ARBA00002053"/>
    </source>
</evidence>
<protein>
    <recommendedName>
        <fullName evidence="4">Phosphatidylglycerol/phosphatidylinositol transfer protein</fullName>
    </recommendedName>
</protein>
<comment type="similarity">
    <text evidence="2">Belongs to the NPC2 family.</text>
</comment>